<evidence type="ECO:0000256" key="6">
    <source>
        <dbReference type="SAM" id="SignalP"/>
    </source>
</evidence>
<reference evidence="8 9" key="1">
    <citation type="submission" date="2017-11" db="EMBL/GenBank/DDBJ databases">
        <title>De novo assembly and phasing of dikaryotic genomes from two isolates of Puccinia coronata f. sp. avenae, the causal agent of oat crown rust.</title>
        <authorList>
            <person name="Miller M.E."/>
            <person name="Zhang Y."/>
            <person name="Omidvar V."/>
            <person name="Sperschneider J."/>
            <person name="Schwessinger B."/>
            <person name="Raley C."/>
            <person name="Palmer J.M."/>
            <person name="Garnica D."/>
            <person name="Upadhyaya N."/>
            <person name="Rathjen J."/>
            <person name="Taylor J.M."/>
            <person name="Park R.F."/>
            <person name="Dodds P.N."/>
            <person name="Hirsch C.D."/>
            <person name="Kianian S.F."/>
            <person name="Figueroa M."/>
        </authorList>
    </citation>
    <scope>NUCLEOTIDE SEQUENCE [LARGE SCALE GENOMIC DNA]</scope>
    <source>
        <strain evidence="8">12NC29</strain>
    </source>
</reference>
<name>A0A2N5UU24_9BASI</name>
<comment type="subcellular location">
    <subcellularLocation>
        <location evidence="1">Nucleus</location>
    </subcellularLocation>
</comment>
<evidence type="ECO:0000256" key="1">
    <source>
        <dbReference type="ARBA" id="ARBA00004123"/>
    </source>
</evidence>
<dbReference type="Proteomes" id="UP000235388">
    <property type="component" value="Unassembled WGS sequence"/>
</dbReference>
<dbReference type="Pfam" id="PF05699">
    <property type="entry name" value="Dimer_Tnp_hAT"/>
    <property type="match status" value="1"/>
</dbReference>
<dbReference type="InterPro" id="IPR012337">
    <property type="entry name" value="RNaseH-like_sf"/>
</dbReference>
<keyword evidence="9" id="KW-1185">Reference proteome</keyword>
<evidence type="ECO:0000259" key="7">
    <source>
        <dbReference type="Pfam" id="PF05699"/>
    </source>
</evidence>
<dbReference type="PANTHER" id="PTHR46481:SF10">
    <property type="entry name" value="ZINC FINGER BED DOMAIN-CONTAINING PROTEIN 39"/>
    <property type="match status" value="1"/>
</dbReference>
<evidence type="ECO:0000256" key="2">
    <source>
        <dbReference type="ARBA" id="ARBA00022723"/>
    </source>
</evidence>
<protein>
    <recommendedName>
        <fullName evidence="7">HAT C-terminal dimerisation domain-containing protein</fullName>
    </recommendedName>
</protein>
<dbReference type="GO" id="GO:0005634">
    <property type="term" value="C:nucleus"/>
    <property type="evidence" value="ECO:0007669"/>
    <property type="project" value="UniProtKB-SubCell"/>
</dbReference>
<feature type="signal peptide" evidence="6">
    <location>
        <begin position="1"/>
        <end position="19"/>
    </location>
</feature>
<evidence type="ECO:0000313" key="9">
    <source>
        <dbReference type="Proteomes" id="UP000235388"/>
    </source>
</evidence>
<dbReference type="InterPro" id="IPR008906">
    <property type="entry name" value="HATC_C_dom"/>
</dbReference>
<dbReference type="GO" id="GO:0046983">
    <property type="term" value="F:protein dimerization activity"/>
    <property type="evidence" value="ECO:0007669"/>
    <property type="project" value="InterPro"/>
</dbReference>
<evidence type="ECO:0000256" key="4">
    <source>
        <dbReference type="ARBA" id="ARBA00022833"/>
    </source>
</evidence>
<feature type="chain" id="PRO_5014853159" description="HAT C-terminal dimerisation domain-containing protein" evidence="6">
    <location>
        <begin position="20"/>
        <end position="322"/>
    </location>
</feature>
<dbReference type="PANTHER" id="PTHR46481">
    <property type="entry name" value="ZINC FINGER BED DOMAIN-CONTAINING PROTEIN 4"/>
    <property type="match status" value="1"/>
</dbReference>
<dbReference type="AlphaFoldDB" id="A0A2N5UU24"/>
<evidence type="ECO:0000256" key="3">
    <source>
        <dbReference type="ARBA" id="ARBA00022771"/>
    </source>
</evidence>
<sequence length="322" mass="35614">MHIRCFCHKLALIVNAGLASLSLKTLPQSKTKESVLGFLPVLGKLIKEEEEENCCWSFWIQNDESSNNDQKSDVPEVDSDDEAATITAQKAVRHAKTTKLQELTTKLNTVIKQITRTAAQRASFTRLAKLLNMKVAPLIAGYGIRWNIKYKSHRKVIDVREVINKLLKDDQECNKYKSKIMVIEKPPGAEPASILDLLASRPHQSTPQENKVEAFLKACLKFSSQEIKLKSTPLTCWKNNCATYPTLAQMARAYLGCSGSSCAVERLFSAASDVCSSRQGGLLPSTMSHCVSSLMWLREGITLSGDFKAAGPILSLLGKINK</sequence>
<dbReference type="InterPro" id="IPR052035">
    <property type="entry name" value="ZnF_BED_domain_contain"/>
</dbReference>
<keyword evidence="3" id="KW-0863">Zinc-finger</keyword>
<dbReference type="EMBL" id="PGCJ01000171">
    <property type="protein sequence ID" value="PLW41253.1"/>
    <property type="molecule type" value="Genomic_DNA"/>
</dbReference>
<keyword evidence="4" id="KW-0862">Zinc</keyword>
<keyword evidence="6" id="KW-0732">Signal</keyword>
<proteinExistence type="predicted"/>
<dbReference type="SUPFAM" id="SSF53098">
    <property type="entry name" value="Ribonuclease H-like"/>
    <property type="match status" value="1"/>
</dbReference>
<evidence type="ECO:0000256" key="5">
    <source>
        <dbReference type="ARBA" id="ARBA00023242"/>
    </source>
</evidence>
<keyword evidence="2" id="KW-0479">Metal-binding</keyword>
<keyword evidence="5" id="KW-0539">Nucleus</keyword>
<evidence type="ECO:0000313" key="8">
    <source>
        <dbReference type="EMBL" id="PLW41253.1"/>
    </source>
</evidence>
<organism evidence="8 9">
    <name type="scientific">Puccinia coronata f. sp. avenae</name>
    <dbReference type="NCBI Taxonomy" id="200324"/>
    <lineage>
        <taxon>Eukaryota</taxon>
        <taxon>Fungi</taxon>
        <taxon>Dikarya</taxon>
        <taxon>Basidiomycota</taxon>
        <taxon>Pucciniomycotina</taxon>
        <taxon>Pucciniomycetes</taxon>
        <taxon>Pucciniales</taxon>
        <taxon>Pucciniaceae</taxon>
        <taxon>Puccinia</taxon>
    </lineage>
</organism>
<comment type="caution">
    <text evidence="8">The sequence shown here is derived from an EMBL/GenBank/DDBJ whole genome shotgun (WGS) entry which is preliminary data.</text>
</comment>
<gene>
    <name evidence="8" type="ORF">PCANC_06797</name>
</gene>
<feature type="domain" description="HAT C-terminal dimerisation" evidence="7">
    <location>
        <begin position="228"/>
        <end position="293"/>
    </location>
</feature>
<accession>A0A2N5UU24</accession>
<dbReference type="GO" id="GO:0008270">
    <property type="term" value="F:zinc ion binding"/>
    <property type="evidence" value="ECO:0007669"/>
    <property type="project" value="UniProtKB-KW"/>
</dbReference>